<evidence type="ECO:0000313" key="1">
    <source>
        <dbReference type="EMBL" id="RLE08950.1"/>
    </source>
</evidence>
<evidence type="ECO:0000313" key="2">
    <source>
        <dbReference type="Proteomes" id="UP000277457"/>
    </source>
</evidence>
<reference evidence="1 2" key="1">
    <citation type="submission" date="2018-06" db="EMBL/GenBank/DDBJ databases">
        <title>Extensive metabolic versatility and redundancy in microbially diverse, dynamic hydrothermal sediments.</title>
        <authorList>
            <person name="Dombrowski N."/>
            <person name="Teske A."/>
            <person name="Baker B.J."/>
        </authorList>
    </citation>
    <scope>NUCLEOTIDE SEQUENCE [LARGE SCALE GENOMIC DNA]</scope>
    <source>
        <strain evidence="1">B7_G13</strain>
    </source>
</reference>
<gene>
    <name evidence="1" type="ORF">DRZ78_00040</name>
</gene>
<organism evidence="1 2">
    <name type="scientific">Aerophobetes bacterium</name>
    <dbReference type="NCBI Taxonomy" id="2030807"/>
    <lineage>
        <taxon>Bacteria</taxon>
        <taxon>Candidatus Aerophobota</taxon>
    </lineage>
</organism>
<accession>A0A662D652</accession>
<protein>
    <submittedName>
        <fullName evidence="1">Uncharacterized protein</fullName>
    </submittedName>
</protein>
<dbReference type="AlphaFoldDB" id="A0A662D652"/>
<dbReference type="EMBL" id="QMPY01000001">
    <property type="protein sequence ID" value="RLE08950.1"/>
    <property type="molecule type" value="Genomic_DNA"/>
</dbReference>
<name>A0A662D652_UNCAE</name>
<dbReference type="Proteomes" id="UP000277457">
    <property type="component" value="Unassembled WGS sequence"/>
</dbReference>
<sequence length="114" mass="13000">MIHIASCLVGGAKTVFELIANQVGSNQMALFIDFSYNPQESCKRDLDLGNQMLPVFWGGIEAMGAMSFWLKGAYDRSYESYKRTLEAYQSICVKKRQPKFGACVEYWKRWGLIP</sequence>
<proteinExistence type="predicted"/>
<comment type="caution">
    <text evidence="1">The sequence shown here is derived from an EMBL/GenBank/DDBJ whole genome shotgun (WGS) entry which is preliminary data.</text>
</comment>